<gene>
    <name evidence="3" type="ORF">C1SCF055_LOCUS18841</name>
</gene>
<feature type="chain" id="PRO_5043270442" evidence="1">
    <location>
        <begin position="19"/>
        <end position="462"/>
    </location>
</feature>
<dbReference type="PANTHER" id="PTHR43283:SF7">
    <property type="entry name" value="BETA-LACTAMASE-RELATED DOMAIN-CONTAINING PROTEIN"/>
    <property type="match status" value="1"/>
</dbReference>
<evidence type="ECO:0000313" key="4">
    <source>
        <dbReference type="EMBL" id="CAL4779294.1"/>
    </source>
</evidence>
<dbReference type="EMBL" id="CAMXCT010001657">
    <property type="protein sequence ID" value="CAI3991982.1"/>
    <property type="molecule type" value="Genomic_DNA"/>
</dbReference>
<accession>A0A9P1CGR0</accession>
<dbReference type="SUPFAM" id="SSF56601">
    <property type="entry name" value="beta-lactamase/transpeptidase-like"/>
    <property type="match status" value="1"/>
</dbReference>
<dbReference type="Proteomes" id="UP001152797">
    <property type="component" value="Unassembled WGS sequence"/>
</dbReference>
<reference evidence="4 5" key="2">
    <citation type="submission" date="2024-05" db="EMBL/GenBank/DDBJ databases">
        <authorList>
            <person name="Chen Y."/>
            <person name="Shah S."/>
            <person name="Dougan E. K."/>
            <person name="Thang M."/>
            <person name="Chan C."/>
        </authorList>
    </citation>
    <scope>NUCLEOTIDE SEQUENCE [LARGE SCALE GENOMIC DNA]</scope>
</reference>
<protein>
    <submittedName>
        <fullName evidence="4">Pyrophosphate--fructose 6-phosphate 1-phosphotransferase subunit alpha 1</fullName>
    </submittedName>
</protein>
<dbReference type="AlphaFoldDB" id="A0A9P1CGR0"/>
<feature type="signal peptide" evidence="1">
    <location>
        <begin position="1"/>
        <end position="18"/>
    </location>
</feature>
<sequence length="462" mass="51579">MANMLWSLSLWLLPIAISTEVDQWSLVRGILKIYAPIPDMAFSAGTAEGRKFVYEKGKINMSSPLAMASSSKFPVAMAIAGCVADGYITFDTKPHEIWSWWSSNAKDPRSRVTLRQLLSFTSGFYWPDASGFVPCLGAANASSYTPEVLAADSKRNEIGLRSRDALWRIGLRLWHHLLGSLWGGLCSGVTKMVSDFQLARKPDAYQACAKEIYEQAPFEFEPGSTWSYNSFHLQIAGAMAADAAKITTQEMLQKYLIRPLQLKSTYWLGGQNPGLAGNMMTSPEDYDRILHGYVANKLIPSWVSFEMERDYLSPQVQVSNASTFLVKLLGHYSFCNYFECFPPKLSSFTESCRKANIHMDAGLFGYYPLVDRAKGMYMQIATAQVPHSQKDFYAPTIASMVLRKIIKFWVDRGLGLGSNEVSGGFGSPAVREEAQEVAAELLKQTGLQMNFDELWEPQELVV</sequence>
<name>A0A9P1CGR0_9DINO</name>
<comment type="caution">
    <text evidence="3">The sequence shown here is derived from an EMBL/GenBank/DDBJ whole genome shotgun (WGS) entry which is preliminary data.</text>
</comment>
<organism evidence="3">
    <name type="scientific">Cladocopium goreaui</name>
    <dbReference type="NCBI Taxonomy" id="2562237"/>
    <lineage>
        <taxon>Eukaryota</taxon>
        <taxon>Sar</taxon>
        <taxon>Alveolata</taxon>
        <taxon>Dinophyceae</taxon>
        <taxon>Suessiales</taxon>
        <taxon>Symbiodiniaceae</taxon>
        <taxon>Cladocopium</taxon>
    </lineage>
</organism>
<evidence type="ECO:0000256" key="1">
    <source>
        <dbReference type="SAM" id="SignalP"/>
    </source>
</evidence>
<dbReference type="InterPro" id="IPR012338">
    <property type="entry name" value="Beta-lactam/transpept-like"/>
</dbReference>
<evidence type="ECO:0000313" key="5">
    <source>
        <dbReference type="Proteomes" id="UP001152797"/>
    </source>
</evidence>
<dbReference type="OrthoDB" id="428260at2759"/>
<feature type="domain" description="Beta-lactamase-related" evidence="2">
    <location>
        <begin position="46"/>
        <end position="129"/>
    </location>
</feature>
<reference evidence="3" key="1">
    <citation type="submission" date="2022-10" db="EMBL/GenBank/DDBJ databases">
        <authorList>
            <person name="Chen Y."/>
            <person name="Dougan E. K."/>
            <person name="Chan C."/>
            <person name="Rhodes N."/>
            <person name="Thang M."/>
        </authorList>
    </citation>
    <scope>NUCLEOTIDE SEQUENCE</scope>
</reference>
<evidence type="ECO:0000259" key="2">
    <source>
        <dbReference type="Pfam" id="PF00144"/>
    </source>
</evidence>
<keyword evidence="1" id="KW-0732">Signal</keyword>
<dbReference type="Gene3D" id="3.40.710.10">
    <property type="entry name" value="DD-peptidase/beta-lactamase superfamily"/>
    <property type="match status" value="1"/>
</dbReference>
<dbReference type="PANTHER" id="PTHR43283">
    <property type="entry name" value="BETA-LACTAMASE-RELATED"/>
    <property type="match status" value="1"/>
</dbReference>
<proteinExistence type="predicted"/>
<dbReference type="EMBL" id="CAMXCT030001657">
    <property type="protein sequence ID" value="CAL4779294.1"/>
    <property type="molecule type" value="Genomic_DNA"/>
</dbReference>
<dbReference type="Pfam" id="PF00144">
    <property type="entry name" value="Beta-lactamase"/>
    <property type="match status" value="1"/>
</dbReference>
<evidence type="ECO:0000313" key="3">
    <source>
        <dbReference type="EMBL" id="CAI3991982.1"/>
    </source>
</evidence>
<dbReference type="EMBL" id="CAMXCT020001657">
    <property type="protein sequence ID" value="CAL1145357.1"/>
    <property type="molecule type" value="Genomic_DNA"/>
</dbReference>
<dbReference type="InterPro" id="IPR001466">
    <property type="entry name" value="Beta-lactam-related"/>
</dbReference>
<keyword evidence="5" id="KW-1185">Reference proteome</keyword>
<dbReference type="InterPro" id="IPR050789">
    <property type="entry name" value="Diverse_Enzym_Activities"/>
</dbReference>